<feature type="compositionally biased region" description="Low complexity" evidence="2">
    <location>
        <begin position="18"/>
        <end position="35"/>
    </location>
</feature>
<feature type="coiled-coil region" evidence="1">
    <location>
        <begin position="462"/>
        <end position="549"/>
    </location>
</feature>
<protein>
    <recommendedName>
        <fullName evidence="5">Nucleoprotein TPR</fullName>
    </recommendedName>
</protein>
<keyword evidence="4" id="KW-1185">Reference proteome</keyword>
<feature type="region of interest" description="Disordered" evidence="2">
    <location>
        <begin position="1469"/>
        <end position="1519"/>
    </location>
</feature>
<feature type="compositionally biased region" description="Basic and acidic residues" evidence="2">
    <location>
        <begin position="1469"/>
        <end position="1482"/>
    </location>
</feature>
<dbReference type="Proteomes" id="UP000591131">
    <property type="component" value="Unassembled WGS sequence"/>
</dbReference>
<feature type="region of interest" description="Disordered" evidence="2">
    <location>
        <begin position="956"/>
        <end position="979"/>
    </location>
</feature>
<accession>A0A7J6LYV3</accession>
<sequence length="1685" mass="187690">MSSSPPSSDIELSDDGSDAQQVTATAQVDQQASAAVPPEGKPVEEESNAEVEEISCEGSGHHDQSGEATSDVKSRDEADDEMEQRVEEIADQGTTLEHEHQEEGEEHDGLFQGGGEEEEEDAEMAMFDDLVEAYVEENEHHGEQEAEVAHVEEAADEPVQEDRESVEEDTKEATETSPSPASEVVERSDDFRTESPAEVSRLTRELMVLTRQLGELQSEKLSLQCQLSDANSRLRPLEFDNQSLQTETKRLGDKVGELWELVEHASTEKERTVTEMQKSRLDYNTQLSGMKSRLENAEAECRRLSKLHDGTERKLEDTVKDLASTRENADAEKSSLEGIISLKQQMVSNLEDQLKTQSGELAETKQELNNTLCSLSLARGKAESSEKEKASLLKERDELREEKEKYLREKIASGSPTNGTGRLQSITEVASEVLGREAPTGGFPLSALVDALMTARDDAISLRKANAHLEDLLDEVNAHVEAKAPEIEAIQRQNDELVVRLGDANEKIEIANAKLRETKDKLNSESHSRRQLESAVSTLRLQLQEQVNQTSVLLHEMELLKRGGGGGMKRRRSSAASSPMDVDGSSIVSLDGNAPSTQTAPTFMSVAELVSQNATLKASVSRLRNECETEAQKELAQLRADWDKIEEAYEELSKSRENDKTTYEGLLSRADKDKREMAEEIERLRKSLQDTAKAHGSGDAGAGGGSPSRSSPSSESKINLLQDKLETVKSESQKQLDMMRQECNTLREENRKLSTESIRAKTMLQLEKDRKSVISEAMGELRASLKRVEDDARATEKRSAGLAAQNATLEGTVKTVVHERSIALREKSEALEKMHSAQARVEVFSEQLQAVLAEKAKIASLLVSTQQRVAEETQSAREMAREQTEKVLHEMEELKNNLVFYRSAYEEQSSTLSSSKESIKRLEEEASKFADERRTWSVEKQSLIDKIKLYKSRASLGSPEVSAASAQPTSSSSNPQMERMLSVARAEVESQKSNNQVLQTAVKSLEEQIKSSDEKITKLTADLNAKNAELAAAKESLLNAEKKITEFESKGGLARSDADALREKIHELEEDLKQAKDEIALANSKAVEAAAALKEAKKEYTAEFIKRGKEAEQLVAAREERDEAIDEMKKEVEEMDKKLKEKDDAHAETKRQLSAAEEMVKQSERRIKALSEENDKYQTLFTSSGKEDVPSSPSPIPSSPNEVGKLKALLQQVNESKKLLIAREQEALLECSRHKARSLGLEKDLHRLEERLRQQEDHIERMRESEEKYSMLTAKVQELSMYESEYQRLKMELETQRQNLQKTQSELDVAKEENSKLKAQLNECTERFRHQNAALKTMTAKAERFEKLHAELTKKYANMEPAEVAKLREDEAKLKAELAQAQAQIKERSSKMESLQNASKALQVRVTELATQVRANETNMNSVKLEAEKKTKNLEEQLSMKIRLLNQEQGMRKLRDNRIKDLSDQMKKMEEQLKEEEKKVKAAADQQAKAQASSSSTQTVSTPKASASTGAVAHPAGSRVVRDKRNIELLQGSAKILQRNKSAMLEVDVKSMVVIGYDALIIQLVDFSSEEYRVQLSKALVALKKSGDGHSQQQQQTLAQKRKQPESVEPVDTSAPSAKITRIEQQQPQQQNEQDASTTQGAPPAANTTTSSPAEDTSQTPAQQQSSAAPTNEDNKAEEEPSSST</sequence>
<dbReference type="Gene3D" id="1.10.287.1490">
    <property type="match status" value="1"/>
</dbReference>
<feature type="coiled-coil region" evidence="1">
    <location>
        <begin position="877"/>
        <end position="939"/>
    </location>
</feature>
<feature type="region of interest" description="Disordered" evidence="2">
    <location>
        <begin position="652"/>
        <end position="675"/>
    </location>
</feature>
<feature type="region of interest" description="Disordered" evidence="2">
    <location>
        <begin position="690"/>
        <end position="718"/>
    </location>
</feature>
<feature type="region of interest" description="Disordered" evidence="2">
    <location>
        <begin position="1587"/>
        <end position="1685"/>
    </location>
</feature>
<feature type="compositionally biased region" description="Low complexity" evidence="2">
    <location>
        <begin position="1483"/>
        <end position="1501"/>
    </location>
</feature>
<feature type="region of interest" description="Disordered" evidence="2">
    <location>
        <begin position="563"/>
        <end position="583"/>
    </location>
</feature>
<feature type="coiled-coil region" evidence="1">
    <location>
        <begin position="722"/>
        <end position="805"/>
    </location>
</feature>
<keyword evidence="1" id="KW-0175">Coiled coil</keyword>
<feature type="compositionally biased region" description="Low complexity" evidence="2">
    <location>
        <begin position="1624"/>
        <end position="1634"/>
    </location>
</feature>
<feature type="coiled-coil region" evidence="1">
    <location>
        <begin position="280"/>
        <end position="409"/>
    </location>
</feature>
<feature type="compositionally biased region" description="Basic and acidic residues" evidence="2">
    <location>
        <begin position="652"/>
        <end position="662"/>
    </location>
</feature>
<evidence type="ECO:0000256" key="2">
    <source>
        <dbReference type="SAM" id="MobiDB-lite"/>
    </source>
</evidence>
<dbReference type="GO" id="GO:0005643">
    <property type="term" value="C:nuclear pore"/>
    <property type="evidence" value="ECO:0007669"/>
    <property type="project" value="TreeGrafter"/>
</dbReference>
<reference evidence="3 4" key="1">
    <citation type="submission" date="2020-04" db="EMBL/GenBank/DDBJ databases">
        <title>Perkinsus chesapeaki whole genome sequence.</title>
        <authorList>
            <person name="Bogema D.R."/>
        </authorList>
    </citation>
    <scope>NUCLEOTIDE SEQUENCE [LARGE SCALE GENOMIC DNA]</scope>
    <source>
        <strain evidence="3">ATCC PRA-425</strain>
    </source>
</reference>
<evidence type="ECO:0000313" key="4">
    <source>
        <dbReference type="Proteomes" id="UP000591131"/>
    </source>
</evidence>
<evidence type="ECO:0008006" key="5">
    <source>
        <dbReference type="Google" id="ProtNLM"/>
    </source>
</evidence>
<feature type="compositionally biased region" description="Basic and acidic residues" evidence="2">
    <location>
        <begin position="137"/>
        <end position="153"/>
    </location>
</feature>
<feature type="compositionally biased region" description="Acidic residues" evidence="2">
    <location>
        <begin position="154"/>
        <end position="170"/>
    </location>
</feature>
<feature type="region of interest" description="Disordered" evidence="2">
    <location>
        <begin position="1"/>
        <end position="202"/>
    </location>
</feature>
<feature type="coiled-coil region" evidence="1">
    <location>
        <begin position="1231"/>
        <end position="1412"/>
    </location>
</feature>
<dbReference type="PANTHER" id="PTHR18898">
    <property type="entry name" value="NUCLEOPROTEIN TPR-RELATED"/>
    <property type="match status" value="1"/>
</dbReference>
<comment type="caution">
    <text evidence="3">The sequence shown here is derived from an EMBL/GenBank/DDBJ whole genome shotgun (WGS) entry which is preliminary data.</text>
</comment>
<feature type="region of interest" description="Disordered" evidence="2">
    <location>
        <begin position="1133"/>
        <end position="1164"/>
    </location>
</feature>
<dbReference type="SUPFAM" id="SSF57997">
    <property type="entry name" value="Tropomyosin"/>
    <property type="match status" value="1"/>
</dbReference>
<name>A0A7J6LYV3_PERCH</name>
<organism evidence="3 4">
    <name type="scientific">Perkinsus chesapeaki</name>
    <name type="common">Clam parasite</name>
    <name type="synonym">Perkinsus andrewsi</name>
    <dbReference type="NCBI Taxonomy" id="330153"/>
    <lineage>
        <taxon>Eukaryota</taxon>
        <taxon>Sar</taxon>
        <taxon>Alveolata</taxon>
        <taxon>Perkinsozoa</taxon>
        <taxon>Perkinsea</taxon>
        <taxon>Perkinsida</taxon>
        <taxon>Perkinsidae</taxon>
        <taxon>Perkinsus</taxon>
    </lineage>
</organism>
<dbReference type="OrthoDB" id="10437893at2759"/>
<feature type="compositionally biased region" description="Polar residues" evidence="2">
    <location>
        <begin position="1635"/>
        <end position="1656"/>
    </location>
</feature>
<proteinExistence type="predicted"/>
<feature type="compositionally biased region" description="Low complexity" evidence="2">
    <location>
        <begin position="707"/>
        <end position="716"/>
    </location>
</feature>
<feature type="compositionally biased region" description="Basic and acidic residues" evidence="2">
    <location>
        <begin position="1133"/>
        <end position="1151"/>
    </location>
</feature>
<feature type="compositionally biased region" description="Acidic residues" evidence="2">
    <location>
        <begin position="45"/>
        <end position="55"/>
    </location>
</feature>
<feature type="compositionally biased region" description="Basic and acidic residues" evidence="2">
    <location>
        <begin position="184"/>
        <end position="195"/>
    </location>
</feature>
<evidence type="ECO:0000313" key="3">
    <source>
        <dbReference type="EMBL" id="KAF4664415.1"/>
    </source>
</evidence>
<dbReference type="GO" id="GO:0006406">
    <property type="term" value="P:mRNA export from nucleus"/>
    <property type="evidence" value="ECO:0007669"/>
    <property type="project" value="TreeGrafter"/>
</dbReference>
<feature type="compositionally biased region" description="Low complexity" evidence="2">
    <location>
        <begin position="1657"/>
        <end position="1671"/>
    </location>
</feature>
<dbReference type="GO" id="GO:0017056">
    <property type="term" value="F:structural constituent of nuclear pore"/>
    <property type="evidence" value="ECO:0007669"/>
    <property type="project" value="TreeGrafter"/>
</dbReference>
<gene>
    <name evidence="3" type="ORF">FOL47_005137</name>
</gene>
<dbReference type="PANTHER" id="PTHR18898:SF2">
    <property type="entry name" value="NUCLEOPROTEIN TPR"/>
    <property type="match status" value="1"/>
</dbReference>
<dbReference type="EMBL" id="JAAPAO010000288">
    <property type="protein sequence ID" value="KAF4664415.1"/>
    <property type="molecule type" value="Genomic_DNA"/>
</dbReference>
<feature type="compositionally biased region" description="Low complexity" evidence="2">
    <location>
        <begin position="962"/>
        <end position="973"/>
    </location>
</feature>
<feature type="compositionally biased region" description="Basic and acidic residues" evidence="2">
    <location>
        <begin position="59"/>
        <end position="76"/>
    </location>
</feature>
<evidence type="ECO:0000256" key="1">
    <source>
        <dbReference type="SAM" id="Coils"/>
    </source>
</evidence>